<dbReference type="GO" id="GO:0034975">
    <property type="term" value="P:protein folding in endoplasmic reticulum"/>
    <property type="evidence" value="ECO:0007669"/>
    <property type="project" value="TreeGrafter"/>
</dbReference>
<dbReference type="GO" id="GO:0005737">
    <property type="term" value="C:cytoplasm"/>
    <property type="evidence" value="ECO:0007669"/>
    <property type="project" value="TreeGrafter"/>
</dbReference>
<evidence type="ECO:0000256" key="4">
    <source>
        <dbReference type="ARBA" id="ARBA00023136"/>
    </source>
</evidence>
<keyword evidence="3" id="KW-1133">Transmembrane helix</keyword>
<dbReference type="WBParaSite" id="GPUH_0002660301-mRNA-1">
    <property type="protein sequence ID" value="GPUH_0002660301-mRNA-1"/>
    <property type="gene ID" value="GPUH_0002660301"/>
</dbReference>
<comment type="subcellular location">
    <subcellularLocation>
        <location evidence="1">Membrane</location>
    </subcellularLocation>
</comment>
<protein>
    <submittedName>
        <fullName evidence="6">Transporter</fullName>
    </submittedName>
</protein>
<evidence type="ECO:0000256" key="1">
    <source>
        <dbReference type="ARBA" id="ARBA00004370"/>
    </source>
</evidence>
<proteinExistence type="predicted"/>
<feature type="region of interest" description="Disordered" evidence="5">
    <location>
        <begin position="1"/>
        <end position="34"/>
    </location>
</feature>
<evidence type="ECO:0000256" key="2">
    <source>
        <dbReference type="ARBA" id="ARBA00022692"/>
    </source>
</evidence>
<dbReference type="PANTHER" id="PTHR12953:SF0">
    <property type="entry name" value="SUN DOMAIN-CONTAINING OSSIFICATION FACTOR"/>
    <property type="match status" value="1"/>
</dbReference>
<feature type="compositionally biased region" description="Polar residues" evidence="5">
    <location>
        <begin position="7"/>
        <end position="31"/>
    </location>
</feature>
<keyword evidence="4" id="KW-0472">Membrane</keyword>
<dbReference type="InterPro" id="IPR045120">
    <property type="entry name" value="Suco/Slp1-like"/>
</dbReference>
<dbReference type="AlphaFoldDB" id="A0A183F032"/>
<reference evidence="6" key="1">
    <citation type="submission" date="2016-06" db="UniProtKB">
        <authorList>
            <consortium name="WormBaseParasite"/>
        </authorList>
    </citation>
    <scope>IDENTIFICATION</scope>
</reference>
<evidence type="ECO:0000313" key="6">
    <source>
        <dbReference type="WBParaSite" id="GPUH_0002660301-mRNA-1"/>
    </source>
</evidence>
<accession>A0A183F032</accession>
<evidence type="ECO:0000256" key="3">
    <source>
        <dbReference type="ARBA" id="ARBA00022989"/>
    </source>
</evidence>
<dbReference type="GO" id="GO:0016020">
    <property type="term" value="C:membrane"/>
    <property type="evidence" value="ECO:0007669"/>
    <property type="project" value="UniProtKB-SubCell"/>
</dbReference>
<name>A0A183F032_9BILA</name>
<dbReference type="PANTHER" id="PTHR12953">
    <property type="entry name" value="MEMBRANE PROTEIN CH1 RELATED"/>
    <property type="match status" value="1"/>
</dbReference>
<keyword evidence="2" id="KW-0812">Transmembrane</keyword>
<organism evidence="6">
    <name type="scientific">Gongylonema pulchrum</name>
    <dbReference type="NCBI Taxonomy" id="637853"/>
    <lineage>
        <taxon>Eukaryota</taxon>
        <taxon>Metazoa</taxon>
        <taxon>Ecdysozoa</taxon>
        <taxon>Nematoda</taxon>
        <taxon>Chromadorea</taxon>
        <taxon>Rhabditida</taxon>
        <taxon>Spirurina</taxon>
        <taxon>Spiruromorpha</taxon>
        <taxon>Spiruroidea</taxon>
        <taxon>Gongylonematidae</taxon>
        <taxon>Gongylonema</taxon>
    </lineage>
</organism>
<sequence>LEPENALKNTTISESNAKVNGSSTVQSTTVTPMPAIQNGKPSAGFMLAGGVMSHKESIFLKLNKRISNLELHMSLSSEYLSELSRRYVLQTTESRRQAELIIKQAEEAAVKAVKPIVDALKIQVIYF</sequence>
<evidence type="ECO:0000256" key="5">
    <source>
        <dbReference type="SAM" id="MobiDB-lite"/>
    </source>
</evidence>